<reference evidence="2" key="1">
    <citation type="journal article" date="2023" name="G3 (Bethesda)">
        <title>A reference genome for the long-term kleptoplast-retaining sea slug Elysia crispata morphotype clarki.</title>
        <authorList>
            <person name="Eastman K.E."/>
            <person name="Pendleton A.L."/>
            <person name="Shaikh M.A."/>
            <person name="Suttiyut T."/>
            <person name="Ogas R."/>
            <person name="Tomko P."/>
            <person name="Gavelis G."/>
            <person name="Widhalm J.R."/>
            <person name="Wisecaver J.H."/>
        </authorList>
    </citation>
    <scope>NUCLEOTIDE SEQUENCE</scope>
    <source>
        <strain evidence="2">ECLA1</strain>
    </source>
</reference>
<name>A0AAE0YRR3_9GAST</name>
<feature type="signal peptide" evidence="1">
    <location>
        <begin position="1"/>
        <end position="31"/>
    </location>
</feature>
<feature type="chain" id="PRO_5042046289" evidence="1">
    <location>
        <begin position="32"/>
        <end position="128"/>
    </location>
</feature>
<keyword evidence="3" id="KW-1185">Reference proteome</keyword>
<dbReference type="EMBL" id="JAWDGP010005592">
    <property type="protein sequence ID" value="KAK3755640.1"/>
    <property type="molecule type" value="Genomic_DNA"/>
</dbReference>
<evidence type="ECO:0000256" key="1">
    <source>
        <dbReference type="SAM" id="SignalP"/>
    </source>
</evidence>
<sequence length="128" mass="14109">MAARPGVSELWFLLSLTCLGLLFCKLDIAIAQNREKISFYWNSSNPASPPAHHSPRSPSVVTMGTHVRVSTPARSSDQFFLSTQTVQLVFYSPPGCHTSMAAGDIRDRLVFDGSDHDSESLCSSFEWT</sequence>
<evidence type="ECO:0000313" key="2">
    <source>
        <dbReference type="EMBL" id="KAK3755640.1"/>
    </source>
</evidence>
<comment type="caution">
    <text evidence="2">The sequence shown here is derived from an EMBL/GenBank/DDBJ whole genome shotgun (WGS) entry which is preliminary data.</text>
</comment>
<organism evidence="2 3">
    <name type="scientific">Elysia crispata</name>
    <name type="common">lettuce slug</name>
    <dbReference type="NCBI Taxonomy" id="231223"/>
    <lineage>
        <taxon>Eukaryota</taxon>
        <taxon>Metazoa</taxon>
        <taxon>Spiralia</taxon>
        <taxon>Lophotrochozoa</taxon>
        <taxon>Mollusca</taxon>
        <taxon>Gastropoda</taxon>
        <taxon>Heterobranchia</taxon>
        <taxon>Euthyneura</taxon>
        <taxon>Panpulmonata</taxon>
        <taxon>Sacoglossa</taxon>
        <taxon>Placobranchoidea</taxon>
        <taxon>Plakobranchidae</taxon>
        <taxon>Elysia</taxon>
    </lineage>
</organism>
<dbReference type="Proteomes" id="UP001283361">
    <property type="component" value="Unassembled WGS sequence"/>
</dbReference>
<gene>
    <name evidence="2" type="ORF">RRG08_014607</name>
</gene>
<accession>A0AAE0YRR3</accession>
<dbReference type="AlphaFoldDB" id="A0AAE0YRR3"/>
<keyword evidence="1" id="KW-0732">Signal</keyword>
<evidence type="ECO:0000313" key="3">
    <source>
        <dbReference type="Proteomes" id="UP001283361"/>
    </source>
</evidence>
<protein>
    <submittedName>
        <fullName evidence="2">Uncharacterized protein</fullName>
    </submittedName>
</protein>
<proteinExistence type="predicted"/>